<feature type="transmembrane region" description="Helical" evidence="1">
    <location>
        <begin position="6"/>
        <end position="23"/>
    </location>
</feature>
<dbReference type="Proteomes" id="UP000038045">
    <property type="component" value="Unplaced"/>
</dbReference>
<keyword evidence="1" id="KW-0472">Membrane</keyword>
<reference evidence="3" key="1">
    <citation type="submission" date="2017-02" db="UniProtKB">
        <authorList>
            <consortium name="WormBaseParasite"/>
        </authorList>
    </citation>
    <scope>IDENTIFICATION</scope>
</reference>
<dbReference type="WBParaSite" id="PTRK_0001693700.1">
    <property type="protein sequence ID" value="PTRK_0001693700.1"/>
    <property type="gene ID" value="PTRK_0001693700"/>
</dbReference>
<keyword evidence="1" id="KW-1133">Transmembrane helix</keyword>
<dbReference type="PANTHER" id="PTHR36937">
    <property type="entry name" value="PROTEIN CBG20935-RELATED"/>
    <property type="match status" value="1"/>
</dbReference>
<name>A0A0N5A5F4_PARTI</name>
<sequence length="546" mass="60185">MVYFYWIYSLFLLFFINIVYCGSENYDPETRKLLSDFCKDIPMSIMCRGRNFNDVRKAPIPRVNPKVTPLAFGRSLGNDATFEIPGLGNIGVADTISNIAKFIPEGTDNEIANGGKFDVNESGVKYTKSDTATGRSNKHRDFFKIAGIGTFDNTRKIENGAGFDNLFKNIMPNLGEDLEEMETEKTQTIYDALNLNHNSNVLNKETFKLQNKKDPFTNSNEKKDFPTLIDSKIVKTNGAKTYEVSKPIDKLNVLHATKTLKDPFNENNQKEIIDSSEDLNSDVKISSEKVINSNNVPFTELKLNKEQMYKLCTRFAPIAAKHCYGNKIEESFIDKCRGYNKDCQQFIADKKPLGAIANLFNSGVGITMYNWGVNGIPFYPVNEEGGIGNGQNGRADFGSWGGGWSENLGVRDFWTQTKEVGGNWYDGNYGYKTGWHVPVVQSLGIEGGSGTHIHVPVNEAEMGNPIEVNNGYHVGPYIGLSEGIGVDWMNGAVSANQGFAVPFVGVSANSGTAIGFPSLGTFAKMMGVSTSSTYSNPIPLKNPSLT</sequence>
<dbReference type="AlphaFoldDB" id="A0A0N5A5F4"/>
<keyword evidence="1" id="KW-0812">Transmembrane</keyword>
<proteinExistence type="predicted"/>
<evidence type="ECO:0000256" key="1">
    <source>
        <dbReference type="SAM" id="Phobius"/>
    </source>
</evidence>
<keyword evidence="2" id="KW-1185">Reference proteome</keyword>
<accession>A0A0N5A5F4</accession>
<evidence type="ECO:0000313" key="3">
    <source>
        <dbReference type="WBParaSite" id="PTRK_0001693700.1"/>
    </source>
</evidence>
<protein>
    <submittedName>
        <fullName evidence="3">C-type lectin domain-containing protein</fullName>
    </submittedName>
</protein>
<organism evidence="2 3">
    <name type="scientific">Parastrongyloides trichosuri</name>
    <name type="common">Possum-specific nematode worm</name>
    <dbReference type="NCBI Taxonomy" id="131310"/>
    <lineage>
        <taxon>Eukaryota</taxon>
        <taxon>Metazoa</taxon>
        <taxon>Ecdysozoa</taxon>
        <taxon>Nematoda</taxon>
        <taxon>Chromadorea</taxon>
        <taxon>Rhabditida</taxon>
        <taxon>Tylenchina</taxon>
        <taxon>Panagrolaimomorpha</taxon>
        <taxon>Strongyloidoidea</taxon>
        <taxon>Strongyloididae</taxon>
        <taxon>Parastrongyloides</taxon>
    </lineage>
</organism>
<evidence type="ECO:0000313" key="2">
    <source>
        <dbReference type="Proteomes" id="UP000038045"/>
    </source>
</evidence>
<dbReference type="PANTHER" id="PTHR36937:SF1">
    <property type="entry name" value="PEPTIDASE S1 DOMAIN-CONTAINING PROTEIN"/>
    <property type="match status" value="1"/>
</dbReference>